<gene>
    <name evidence="1" type="ORF">S01H1_02422</name>
</gene>
<dbReference type="EMBL" id="BARS01001163">
    <property type="protein sequence ID" value="GAF85728.1"/>
    <property type="molecule type" value="Genomic_DNA"/>
</dbReference>
<evidence type="ECO:0000313" key="1">
    <source>
        <dbReference type="EMBL" id="GAF85728.1"/>
    </source>
</evidence>
<sequence length="59" mass="6315">MPLEKVAPASIPRAATNIITLKGAALDPIAELRKFIASLLTPTMRSEIANPNNTITINM</sequence>
<protein>
    <submittedName>
        <fullName evidence="1">Uncharacterized protein</fullName>
    </submittedName>
</protein>
<accession>X0SWZ7</accession>
<organism evidence="1">
    <name type="scientific">marine sediment metagenome</name>
    <dbReference type="NCBI Taxonomy" id="412755"/>
    <lineage>
        <taxon>unclassified sequences</taxon>
        <taxon>metagenomes</taxon>
        <taxon>ecological metagenomes</taxon>
    </lineage>
</organism>
<proteinExistence type="predicted"/>
<dbReference type="AlphaFoldDB" id="X0SWZ7"/>
<reference evidence="1" key="1">
    <citation type="journal article" date="2014" name="Front. Microbiol.">
        <title>High frequency of phylogenetically diverse reductive dehalogenase-homologous genes in deep subseafloor sedimentary metagenomes.</title>
        <authorList>
            <person name="Kawai M."/>
            <person name="Futagami T."/>
            <person name="Toyoda A."/>
            <person name="Takaki Y."/>
            <person name="Nishi S."/>
            <person name="Hori S."/>
            <person name="Arai W."/>
            <person name="Tsubouchi T."/>
            <person name="Morono Y."/>
            <person name="Uchiyama I."/>
            <person name="Ito T."/>
            <person name="Fujiyama A."/>
            <person name="Inagaki F."/>
            <person name="Takami H."/>
        </authorList>
    </citation>
    <scope>NUCLEOTIDE SEQUENCE</scope>
    <source>
        <strain evidence="1">Expedition CK06-06</strain>
    </source>
</reference>
<name>X0SWZ7_9ZZZZ</name>
<comment type="caution">
    <text evidence="1">The sequence shown here is derived from an EMBL/GenBank/DDBJ whole genome shotgun (WGS) entry which is preliminary data.</text>
</comment>